<dbReference type="PATRIC" id="fig|1618989.3.peg.486"/>
<dbReference type="Pfam" id="PF13439">
    <property type="entry name" value="Glyco_transf_4"/>
    <property type="match status" value="1"/>
</dbReference>
<proteinExistence type="predicted"/>
<dbReference type="SUPFAM" id="SSF53756">
    <property type="entry name" value="UDP-Glycosyltransferase/glycogen phosphorylase"/>
    <property type="match status" value="1"/>
</dbReference>
<dbReference type="GO" id="GO:0016757">
    <property type="term" value="F:glycosyltransferase activity"/>
    <property type="evidence" value="ECO:0007669"/>
    <property type="project" value="InterPro"/>
</dbReference>
<gene>
    <name evidence="3" type="ORF">UY72_C0031G0008</name>
</gene>
<reference evidence="3 4" key="1">
    <citation type="journal article" date="2015" name="Nature">
        <title>rRNA introns, odd ribosomes, and small enigmatic genomes across a large radiation of phyla.</title>
        <authorList>
            <person name="Brown C.T."/>
            <person name="Hug L.A."/>
            <person name="Thomas B.C."/>
            <person name="Sharon I."/>
            <person name="Castelle C.J."/>
            <person name="Singh A."/>
            <person name="Wilkins M.J."/>
            <person name="Williams K.H."/>
            <person name="Banfield J.F."/>
        </authorList>
    </citation>
    <scope>NUCLEOTIDE SEQUENCE [LARGE SCALE GENOMIC DNA]</scope>
</reference>
<dbReference type="PANTHER" id="PTHR45947">
    <property type="entry name" value="SULFOQUINOVOSYL TRANSFERASE SQD2"/>
    <property type="match status" value="1"/>
</dbReference>
<evidence type="ECO:0000313" key="3">
    <source>
        <dbReference type="EMBL" id="KKW29846.1"/>
    </source>
</evidence>
<evidence type="ECO:0000313" key="4">
    <source>
        <dbReference type="Proteomes" id="UP000034846"/>
    </source>
</evidence>
<dbReference type="Proteomes" id="UP000034846">
    <property type="component" value="Unassembled WGS sequence"/>
</dbReference>
<dbReference type="InterPro" id="IPR028098">
    <property type="entry name" value="Glyco_trans_4-like_N"/>
</dbReference>
<dbReference type="PANTHER" id="PTHR45947:SF3">
    <property type="entry name" value="SULFOQUINOVOSYL TRANSFERASE SQD2"/>
    <property type="match status" value="1"/>
</dbReference>
<feature type="domain" description="Glycosyl transferase family 1" evidence="1">
    <location>
        <begin position="195"/>
        <end position="324"/>
    </location>
</feature>
<dbReference type="InterPro" id="IPR050194">
    <property type="entry name" value="Glycosyltransferase_grp1"/>
</dbReference>
<accession>A0A0G1XFW9</accession>
<protein>
    <submittedName>
        <fullName evidence="3">Glycosyl transferase group 1</fullName>
    </submittedName>
</protein>
<dbReference type="InterPro" id="IPR001296">
    <property type="entry name" value="Glyco_trans_1"/>
</dbReference>
<dbReference type="Gene3D" id="3.40.50.2000">
    <property type="entry name" value="Glycogen Phosphorylase B"/>
    <property type="match status" value="2"/>
</dbReference>
<evidence type="ECO:0000259" key="2">
    <source>
        <dbReference type="Pfam" id="PF13439"/>
    </source>
</evidence>
<dbReference type="AlphaFoldDB" id="A0A0G1XFW9"/>
<sequence length="371" mass="42063">MRVALVHDHLMQKGGAERVLEVLQSLWPHSPTFTLLYDKQTMDDTFGHRDIRTSFLQRLPLALTKYRWYLPFMPTATESYNLADYDVVVSSTSAFSKGVITSPESVHICYCHTPTRYLWSDTVSYIEELNAPGPIKALLPKVLSQLRVWDRLAAERVDHFIANSETVRRRIKKYYGRESEVVHPPVDTQKFTISTKPKEYFLVGGRLVAYKRYDLVVDAFTKLGLPLKIFGTGPAEASLRARAGKNITFLGRVSDDERVHLFENAIAFIHPHEEDFGITAVESMAAGRPVIAYAKGGAVETVIDGVTGILFSEQSWEELADTVLHFNHAAFNPTVIKAHAEQFSVANFRKRMHDVVRTAWKAHEERHHALV</sequence>
<comment type="caution">
    <text evidence="3">The sequence shown here is derived from an EMBL/GenBank/DDBJ whole genome shotgun (WGS) entry which is preliminary data.</text>
</comment>
<keyword evidence="3" id="KW-0808">Transferase</keyword>
<feature type="domain" description="Glycosyltransferase subfamily 4-like N-terminal" evidence="2">
    <location>
        <begin position="58"/>
        <end position="189"/>
    </location>
</feature>
<evidence type="ECO:0000259" key="1">
    <source>
        <dbReference type="Pfam" id="PF00534"/>
    </source>
</evidence>
<name>A0A0G1XFW9_9BACT</name>
<organism evidence="3 4">
    <name type="scientific">Candidatus Uhrbacteria bacterium GW2011_GWD2_52_7</name>
    <dbReference type="NCBI Taxonomy" id="1618989"/>
    <lineage>
        <taxon>Bacteria</taxon>
        <taxon>Candidatus Uhriibacteriota</taxon>
    </lineage>
</organism>
<dbReference type="Pfam" id="PF00534">
    <property type="entry name" value="Glycos_transf_1"/>
    <property type="match status" value="1"/>
</dbReference>
<dbReference type="EMBL" id="LCRD01000031">
    <property type="protein sequence ID" value="KKW29846.1"/>
    <property type="molecule type" value="Genomic_DNA"/>
</dbReference>